<sequence length="345" mass="37698">MKHIASAFLSAFLAFSSLPAWAEHSPFPVPDTVSPELRAMIEKGIPSGWDRPPQSLEDWKAWASAMAEKQCAALPALREKLGVTSRSAVMGGVPVFIIEPKDTADDGRILLHLHGGGYVLGRGEAGTQEAVLMAGLGRFRIISVDYRMAPDYPYPAAMDDAMAVYRELLTRAPAERIGVFGTSTGGAMTLILALRAKAENLPLPAALGAGTPWTELSKTGDSYFTHEGLDNVLVGYGGWLAGAARLYSAGHSMEDPFLSPMYGDVRGLPPTMLTSGTRDLFLSNTVRMHLKLREAGVPADLIVFEGLSHAQYHMDEDMPEARFHFRELSRFFRTHLKEARPEERN</sequence>
<dbReference type="InterPro" id="IPR029058">
    <property type="entry name" value="AB_hydrolase_fold"/>
</dbReference>
<dbReference type="Gene3D" id="3.40.50.1820">
    <property type="entry name" value="alpha/beta hydrolase"/>
    <property type="match status" value="1"/>
</dbReference>
<dbReference type="Pfam" id="PF07859">
    <property type="entry name" value="Abhydrolase_3"/>
    <property type="match status" value="1"/>
</dbReference>
<evidence type="ECO:0000259" key="4">
    <source>
        <dbReference type="Pfam" id="PF07859"/>
    </source>
</evidence>
<evidence type="ECO:0000256" key="2">
    <source>
        <dbReference type="ARBA" id="ARBA00022801"/>
    </source>
</evidence>
<reference evidence="5" key="2">
    <citation type="submission" date="2021-09" db="EMBL/GenBank/DDBJ databases">
        <authorList>
            <person name="Gilroy R."/>
        </authorList>
    </citation>
    <scope>NUCLEOTIDE SEQUENCE</scope>
    <source>
        <strain evidence="5">ChiGjej2B2-19336</strain>
    </source>
</reference>
<proteinExistence type="inferred from homology"/>
<reference evidence="5" key="1">
    <citation type="journal article" date="2021" name="PeerJ">
        <title>Extensive microbial diversity within the chicken gut microbiome revealed by metagenomics and culture.</title>
        <authorList>
            <person name="Gilroy R."/>
            <person name="Ravi A."/>
            <person name="Getino M."/>
            <person name="Pursley I."/>
            <person name="Horton D.L."/>
            <person name="Alikhan N.F."/>
            <person name="Baker D."/>
            <person name="Gharbi K."/>
            <person name="Hall N."/>
            <person name="Watson M."/>
            <person name="Adriaenssens E.M."/>
            <person name="Foster-Nyarko E."/>
            <person name="Jarju S."/>
            <person name="Secka A."/>
            <person name="Antonio M."/>
            <person name="Oren A."/>
            <person name="Chaudhuri R.R."/>
            <person name="La Ragione R."/>
            <person name="Hildebrand F."/>
            <person name="Pallen M.J."/>
        </authorList>
    </citation>
    <scope>NUCLEOTIDE SEQUENCE</scope>
    <source>
        <strain evidence="5">ChiGjej2B2-19336</strain>
    </source>
</reference>
<feature type="domain" description="Alpha/beta hydrolase fold-3" evidence="4">
    <location>
        <begin position="110"/>
        <end position="311"/>
    </location>
</feature>
<dbReference type="PANTHER" id="PTHR48081">
    <property type="entry name" value="AB HYDROLASE SUPERFAMILY PROTEIN C4A8.06C"/>
    <property type="match status" value="1"/>
</dbReference>
<organism evidence="5 6">
    <name type="scientific">Mailhella massiliensis</name>
    <dbReference type="NCBI Taxonomy" id="1903261"/>
    <lineage>
        <taxon>Bacteria</taxon>
        <taxon>Pseudomonadati</taxon>
        <taxon>Thermodesulfobacteriota</taxon>
        <taxon>Desulfovibrionia</taxon>
        <taxon>Desulfovibrionales</taxon>
        <taxon>Desulfovibrionaceae</taxon>
        <taxon>Mailhella</taxon>
    </lineage>
</organism>
<protein>
    <submittedName>
        <fullName evidence="5">Alpha/beta hydrolase</fullName>
    </submittedName>
</protein>
<dbReference type="RefSeq" id="WP_304122794.1">
    <property type="nucleotide sequence ID" value="NZ_DYZA01000179.1"/>
</dbReference>
<evidence type="ECO:0000313" key="6">
    <source>
        <dbReference type="Proteomes" id="UP000698963"/>
    </source>
</evidence>
<comment type="similarity">
    <text evidence="1">Belongs to the 'GDXG' lipolytic enzyme family.</text>
</comment>
<dbReference type="InterPro" id="IPR050300">
    <property type="entry name" value="GDXG_lipolytic_enzyme"/>
</dbReference>
<feature type="chain" id="PRO_5037041979" evidence="3">
    <location>
        <begin position="23"/>
        <end position="345"/>
    </location>
</feature>
<keyword evidence="2 5" id="KW-0378">Hydrolase</keyword>
<dbReference type="AlphaFoldDB" id="A0A921AX65"/>
<keyword evidence="3" id="KW-0732">Signal</keyword>
<comment type="caution">
    <text evidence="5">The sequence shown here is derived from an EMBL/GenBank/DDBJ whole genome shotgun (WGS) entry which is preliminary data.</text>
</comment>
<dbReference type="Proteomes" id="UP000698963">
    <property type="component" value="Unassembled WGS sequence"/>
</dbReference>
<dbReference type="EMBL" id="DYZA01000179">
    <property type="protein sequence ID" value="HJD97749.1"/>
    <property type="molecule type" value="Genomic_DNA"/>
</dbReference>
<gene>
    <name evidence="5" type="ORF">K8W16_08910</name>
</gene>
<evidence type="ECO:0000313" key="5">
    <source>
        <dbReference type="EMBL" id="HJD97749.1"/>
    </source>
</evidence>
<dbReference type="PANTHER" id="PTHR48081:SF30">
    <property type="entry name" value="ACETYL-HYDROLASE LIPR-RELATED"/>
    <property type="match status" value="1"/>
</dbReference>
<evidence type="ECO:0000256" key="3">
    <source>
        <dbReference type="SAM" id="SignalP"/>
    </source>
</evidence>
<name>A0A921AX65_9BACT</name>
<dbReference type="SUPFAM" id="SSF53474">
    <property type="entry name" value="alpha/beta-Hydrolases"/>
    <property type="match status" value="1"/>
</dbReference>
<dbReference type="GO" id="GO:0004806">
    <property type="term" value="F:triacylglycerol lipase activity"/>
    <property type="evidence" value="ECO:0007669"/>
    <property type="project" value="TreeGrafter"/>
</dbReference>
<feature type="signal peptide" evidence="3">
    <location>
        <begin position="1"/>
        <end position="22"/>
    </location>
</feature>
<accession>A0A921AX65</accession>
<evidence type="ECO:0000256" key="1">
    <source>
        <dbReference type="ARBA" id="ARBA00010515"/>
    </source>
</evidence>
<dbReference type="InterPro" id="IPR013094">
    <property type="entry name" value="AB_hydrolase_3"/>
</dbReference>